<reference evidence="5" key="1">
    <citation type="submission" date="2023-08" db="EMBL/GenBank/DDBJ databases">
        <title>Chromosome-level Genome Assembly of mud carp (Cirrhinus molitorella).</title>
        <authorList>
            <person name="Liu H."/>
        </authorList>
    </citation>
    <scope>NUCLEOTIDE SEQUENCE</scope>
    <source>
        <strain evidence="5">Prfri</strain>
        <tissue evidence="5">Muscle</tissue>
    </source>
</reference>
<dbReference type="GO" id="GO:0005525">
    <property type="term" value="F:GTP binding"/>
    <property type="evidence" value="ECO:0007669"/>
    <property type="project" value="InterPro"/>
</dbReference>
<feature type="domain" description="AIG1-type G" evidence="4">
    <location>
        <begin position="165"/>
        <end position="240"/>
    </location>
</feature>
<dbReference type="EMBL" id="JAUYZG010000008">
    <property type="protein sequence ID" value="KAK2900356.1"/>
    <property type="molecule type" value="Genomic_DNA"/>
</dbReference>
<dbReference type="Pfam" id="PF04548">
    <property type="entry name" value="AIG1"/>
    <property type="match status" value="1"/>
</dbReference>
<gene>
    <name evidence="5" type="ORF">Q8A67_008471</name>
</gene>
<evidence type="ECO:0000259" key="4">
    <source>
        <dbReference type="Pfam" id="PF04548"/>
    </source>
</evidence>
<keyword evidence="6" id="KW-1185">Reference proteome</keyword>
<proteinExistence type="inferred from homology"/>
<accession>A0AA88PX56</accession>
<dbReference type="Gene3D" id="3.40.50.300">
    <property type="entry name" value="P-loop containing nucleotide triphosphate hydrolases"/>
    <property type="match status" value="1"/>
</dbReference>
<dbReference type="AlphaFoldDB" id="A0AA88PX56"/>
<evidence type="ECO:0000256" key="1">
    <source>
        <dbReference type="ARBA" id="ARBA00008535"/>
    </source>
</evidence>
<name>A0AA88PX56_9TELE</name>
<keyword evidence="2" id="KW-0547">Nucleotide-binding</keyword>
<sequence length="443" mass="52735">MKENRHFTCQIHEVMEEATKIMERRMLDNLKNIKKEVRKMADVRRAVFMAEINEEKQEMERKRKQIQHRIDRIEADIKKEEKNVQTIPERLRRYKATLKREQENLRKLEERRMEEERERNTRKEKEDKDLNIWIREEEERRLSAAGQKKQHSSPFNKETALFILLKGESIREFISRQNAKIQGLVGRFGRRFVAFDNTNPTNQNQVRRLLRKVDELLAVNENRHFTNEVTQVMQAAQKIIEERMQAEVDKRMKKIRKEVKKMADVRWQAFISDSNEKRRKTRRKLKRLQGRIDRLEMDIPARLEEFEASLKMQLKNMRRLQKRQLKKERKRMERKEKEKEIWILEEMQRRLSEATEKSLFSSHNILAMLTSFSLGLGSSYVPTLYAFLFPAAPAVETGLASKFLYNLLHIGAAESESYIAKAAGVAMKAVSVKLASMTNCCIQ</sequence>
<feature type="coiled-coil region" evidence="3">
    <location>
        <begin position="45"/>
        <end position="126"/>
    </location>
</feature>
<organism evidence="5 6">
    <name type="scientific">Cirrhinus molitorella</name>
    <name type="common">mud carp</name>
    <dbReference type="NCBI Taxonomy" id="172907"/>
    <lineage>
        <taxon>Eukaryota</taxon>
        <taxon>Metazoa</taxon>
        <taxon>Chordata</taxon>
        <taxon>Craniata</taxon>
        <taxon>Vertebrata</taxon>
        <taxon>Euteleostomi</taxon>
        <taxon>Actinopterygii</taxon>
        <taxon>Neopterygii</taxon>
        <taxon>Teleostei</taxon>
        <taxon>Ostariophysi</taxon>
        <taxon>Cypriniformes</taxon>
        <taxon>Cyprinidae</taxon>
        <taxon>Labeoninae</taxon>
        <taxon>Labeonini</taxon>
        <taxon>Cirrhinus</taxon>
    </lineage>
</organism>
<evidence type="ECO:0000256" key="3">
    <source>
        <dbReference type="SAM" id="Coils"/>
    </source>
</evidence>
<dbReference type="InterPro" id="IPR027417">
    <property type="entry name" value="P-loop_NTPase"/>
</dbReference>
<keyword evidence="3" id="KW-0175">Coiled coil</keyword>
<evidence type="ECO:0000313" key="6">
    <source>
        <dbReference type="Proteomes" id="UP001187343"/>
    </source>
</evidence>
<feature type="coiled-coil region" evidence="3">
    <location>
        <begin position="271"/>
        <end position="345"/>
    </location>
</feature>
<evidence type="ECO:0000313" key="5">
    <source>
        <dbReference type="EMBL" id="KAK2900356.1"/>
    </source>
</evidence>
<dbReference type="Proteomes" id="UP001187343">
    <property type="component" value="Unassembled WGS sequence"/>
</dbReference>
<comment type="similarity">
    <text evidence="1">Belongs to the TRAFAC class TrmE-Era-EngA-EngB-Septin-like GTPase superfamily. AIG1/Toc34/Toc159-like paraseptin GTPase family. IAN subfamily.</text>
</comment>
<comment type="caution">
    <text evidence="5">The sequence shown here is derived from an EMBL/GenBank/DDBJ whole genome shotgun (WGS) entry which is preliminary data.</text>
</comment>
<dbReference type="InterPro" id="IPR006703">
    <property type="entry name" value="G_AIG1"/>
</dbReference>
<evidence type="ECO:0000256" key="2">
    <source>
        <dbReference type="ARBA" id="ARBA00022741"/>
    </source>
</evidence>
<protein>
    <recommendedName>
        <fullName evidence="4">AIG1-type G domain-containing protein</fullName>
    </recommendedName>
</protein>